<dbReference type="SMART" id="SM00721">
    <property type="entry name" value="BAR"/>
    <property type="match status" value="1"/>
</dbReference>
<dbReference type="PANTHER" id="PTHR47174">
    <property type="entry name" value="BRIDGING INTEGRATOR 3"/>
    <property type="match status" value="1"/>
</dbReference>
<evidence type="ECO:0000313" key="7">
    <source>
        <dbReference type="Proteomes" id="UP000027195"/>
    </source>
</evidence>
<dbReference type="HOGENOM" id="CLU_025518_1_0_1"/>
<feature type="domain" description="SH3" evidence="4">
    <location>
        <begin position="352"/>
        <end position="411"/>
    </location>
</feature>
<feature type="compositionally biased region" description="Low complexity" evidence="3">
    <location>
        <begin position="323"/>
        <end position="334"/>
    </location>
</feature>
<dbReference type="GO" id="GO:0051666">
    <property type="term" value="P:actin cortical patch localization"/>
    <property type="evidence" value="ECO:0007669"/>
    <property type="project" value="InterPro"/>
</dbReference>
<dbReference type="STRING" id="930990.A0A067N6V0"/>
<dbReference type="GO" id="GO:1990528">
    <property type="term" value="C:Rvs161p-Rvs167p complex"/>
    <property type="evidence" value="ECO:0007669"/>
    <property type="project" value="TreeGrafter"/>
</dbReference>
<dbReference type="Proteomes" id="UP000027195">
    <property type="component" value="Unassembled WGS sequence"/>
</dbReference>
<evidence type="ECO:0008006" key="8">
    <source>
        <dbReference type="Google" id="ProtNLM"/>
    </source>
</evidence>
<dbReference type="InterPro" id="IPR027267">
    <property type="entry name" value="AH/BAR_dom_sf"/>
</dbReference>
<dbReference type="Gene3D" id="2.30.30.40">
    <property type="entry name" value="SH3 Domains"/>
    <property type="match status" value="1"/>
</dbReference>
<dbReference type="FunCoup" id="A0A067N6V0">
    <property type="interactions" value="87"/>
</dbReference>
<sequence>MGKKSNDPEFDDYNRKFTALEASNEKLIKDCKVFCDAVVSLLTSGANFASHFAVIFAPMSGEYDLIGKHPQSADTVRNAAHYQTEMEELRQSLTPELELIESRVAGPSKELQAIVKQIRKTILKRDHKLVDFDRFNNSLTKLREKKEKTLSDEKNLFKLEQDFELAVNEYEYYNNTLKTELPQFMVLATQFIDPLFHSFYYMQLNIFYLTMEKLRGFAEKKYSLASTGAEIEAAYLEAKTDAATRIEDLAITKRVVSTAKLMAQSRGTLSPSGSSMGAGSMRRSPSSVSSGTPSTYSLAGKKAPPPPPGSASMAAPPPPYSAPSPGSSVSALSGKRAPPPPPPLKPKPKPAPEIKYVVALYDFTAQADGDLDFSAGDRIELVQRTASAEDWWTGKVNGRQGVFPGNYVQET</sequence>
<accession>A0A067N6V0</accession>
<evidence type="ECO:0000256" key="2">
    <source>
        <dbReference type="PROSITE-ProRule" id="PRU00192"/>
    </source>
</evidence>
<feature type="domain" description="BAR" evidence="5">
    <location>
        <begin position="1"/>
        <end position="230"/>
    </location>
</feature>
<reference evidence="7" key="1">
    <citation type="journal article" date="2014" name="Proc. Natl. Acad. Sci. U.S.A.">
        <title>Extensive sampling of basidiomycete genomes demonstrates inadequacy of the white-rot/brown-rot paradigm for wood decay fungi.</title>
        <authorList>
            <person name="Riley R."/>
            <person name="Salamov A.A."/>
            <person name="Brown D.W."/>
            <person name="Nagy L.G."/>
            <person name="Floudas D."/>
            <person name="Held B.W."/>
            <person name="Levasseur A."/>
            <person name="Lombard V."/>
            <person name="Morin E."/>
            <person name="Otillar R."/>
            <person name="Lindquist E.A."/>
            <person name="Sun H."/>
            <person name="LaButti K.M."/>
            <person name="Schmutz J."/>
            <person name="Jabbour D."/>
            <person name="Luo H."/>
            <person name="Baker S.E."/>
            <person name="Pisabarro A.G."/>
            <person name="Walton J.D."/>
            <person name="Blanchette R.A."/>
            <person name="Henrissat B."/>
            <person name="Martin F."/>
            <person name="Cullen D."/>
            <person name="Hibbett D.S."/>
            <person name="Grigoriev I.V."/>
        </authorList>
    </citation>
    <scope>NUCLEOTIDE SEQUENCE [LARGE SCALE GENOMIC DNA]</scope>
    <source>
        <strain evidence="7">FD-172 SS1</strain>
    </source>
</reference>
<dbReference type="PROSITE" id="PS50002">
    <property type="entry name" value="SH3"/>
    <property type="match status" value="1"/>
</dbReference>
<keyword evidence="7" id="KW-1185">Reference proteome</keyword>
<keyword evidence="1 2" id="KW-0728">SH3 domain</keyword>
<dbReference type="GO" id="GO:0006897">
    <property type="term" value="P:endocytosis"/>
    <property type="evidence" value="ECO:0007669"/>
    <property type="project" value="InterPro"/>
</dbReference>
<dbReference type="SUPFAM" id="SSF103657">
    <property type="entry name" value="BAR/IMD domain-like"/>
    <property type="match status" value="1"/>
</dbReference>
<dbReference type="OrthoDB" id="2159336at2759"/>
<dbReference type="GO" id="GO:0097320">
    <property type="term" value="P:plasma membrane tubulation"/>
    <property type="evidence" value="ECO:0007669"/>
    <property type="project" value="TreeGrafter"/>
</dbReference>
<protein>
    <recommendedName>
        <fullName evidence="8">BAR-domain-containing protein</fullName>
    </recommendedName>
</protein>
<organism evidence="6 7">
    <name type="scientific">Botryobasidium botryosum (strain FD-172 SS1)</name>
    <dbReference type="NCBI Taxonomy" id="930990"/>
    <lineage>
        <taxon>Eukaryota</taxon>
        <taxon>Fungi</taxon>
        <taxon>Dikarya</taxon>
        <taxon>Basidiomycota</taxon>
        <taxon>Agaricomycotina</taxon>
        <taxon>Agaricomycetes</taxon>
        <taxon>Cantharellales</taxon>
        <taxon>Botryobasidiaceae</taxon>
        <taxon>Botryobasidium</taxon>
    </lineage>
</organism>
<dbReference type="GO" id="GO:0031097">
    <property type="term" value="C:medial cortex"/>
    <property type="evidence" value="ECO:0007669"/>
    <property type="project" value="TreeGrafter"/>
</dbReference>
<dbReference type="InterPro" id="IPR046982">
    <property type="entry name" value="BIN3/RVS161-like"/>
</dbReference>
<dbReference type="Gene3D" id="1.20.1270.60">
    <property type="entry name" value="Arfaptin homology (AH) domain/BAR domain"/>
    <property type="match status" value="1"/>
</dbReference>
<dbReference type="GO" id="GO:0030479">
    <property type="term" value="C:actin cortical patch"/>
    <property type="evidence" value="ECO:0007669"/>
    <property type="project" value="TreeGrafter"/>
</dbReference>
<dbReference type="EMBL" id="KL198018">
    <property type="protein sequence ID" value="KDQ19817.1"/>
    <property type="molecule type" value="Genomic_DNA"/>
</dbReference>
<dbReference type="CDD" id="cd07599">
    <property type="entry name" value="BAR_Rvs167p"/>
    <property type="match status" value="1"/>
</dbReference>
<name>A0A067N6V0_BOTB1</name>
<dbReference type="PROSITE" id="PS51021">
    <property type="entry name" value="BAR"/>
    <property type="match status" value="1"/>
</dbReference>
<dbReference type="InterPro" id="IPR001452">
    <property type="entry name" value="SH3_domain"/>
</dbReference>
<evidence type="ECO:0000256" key="1">
    <source>
        <dbReference type="ARBA" id="ARBA00022443"/>
    </source>
</evidence>
<evidence type="ECO:0000259" key="4">
    <source>
        <dbReference type="PROSITE" id="PS50002"/>
    </source>
</evidence>
<evidence type="ECO:0000259" key="5">
    <source>
        <dbReference type="PROSITE" id="PS51021"/>
    </source>
</evidence>
<evidence type="ECO:0000256" key="3">
    <source>
        <dbReference type="SAM" id="MobiDB-lite"/>
    </source>
</evidence>
<dbReference type="AlphaFoldDB" id="A0A067N6V0"/>
<dbReference type="GO" id="GO:0008289">
    <property type="term" value="F:lipid binding"/>
    <property type="evidence" value="ECO:0007669"/>
    <property type="project" value="TreeGrafter"/>
</dbReference>
<feature type="compositionally biased region" description="Low complexity" evidence="3">
    <location>
        <begin position="270"/>
        <end position="302"/>
    </location>
</feature>
<evidence type="ECO:0000313" key="6">
    <source>
        <dbReference type="EMBL" id="KDQ19817.1"/>
    </source>
</evidence>
<dbReference type="GO" id="GO:0043332">
    <property type="term" value="C:mating projection tip"/>
    <property type="evidence" value="ECO:0007669"/>
    <property type="project" value="TreeGrafter"/>
</dbReference>
<dbReference type="FunFam" id="2.30.30.40:FF:000100">
    <property type="entry name" value="SH3 domain-containing YSC84-like protein 1"/>
    <property type="match status" value="1"/>
</dbReference>
<dbReference type="InterPro" id="IPR036028">
    <property type="entry name" value="SH3-like_dom_sf"/>
</dbReference>
<dbReference type="Pfam" id="PF03114">
    <property type="entry name" value="BAR"/>
    <property type="match status" value="1"/>
</dbReference>
<dbReference type="InterPro" id="IPR004148">
    <property type="entry name" value="BAR_dom"/>
</dbReference>
<dbReference type="PRINTS" id="PR00452">
    <property type="entry name" value="SH3DOMAIN"/>
</dbReference>
<dbReference type="InParanoid" id="A0A067N6V0"/>
<dbReference type="SUPFAM" id="SSF50044">
    <property type="entry name" value="SH3-domain"/>
    <property type="match status" value="1"/>
</dbReference>
<dbReference type="PANTHER" id="PTHR47174:SF1">
    <property type="entry name" value="REDUCED VIABILITY UPON STARVATION PROTEIN 167"/>
    <property type="match status" value="1"/>
</dbReference>
<feature type="region of interest" description="Disordered" evidence="3">
    <location>
        <begin position="264"/>
        <end position="350"/>
    </location>
</feature>
<proteinExistence type="predicted"/>
<dbReference type="SMART" id="SM00326">
    <property type="entry name" value="SH3"/>
    <property type="match status" value="1"/>
</dbReference>
<dbReference type="Pfam" id="PF00018">
    <property type="entry name" value="SH3_1"/>
    <property type="match status" value="1"/>
</dbReference>
<feature type="compositionally biased region" description="Pro residues" evidence="3">
    <location>
        <begin position="337"/>
        <end position="350"/>
    </location>
</feature>
<feature type="compositionally biased region" description="Pro residues" evidence="3">
    <location>
        <begin position="303"/>
        <end position="322"/>
    </location>
</feature>
<gene>
    <name evidence="6" type="ORF">BOTBODRAFT_27241</name>
</gene>